<sequence length="324" mass="36323">MASQSISILNFKVKSMNRSTFLNFRNHSNLTSWWSQCPGTLCFPMKLSKKVSSEISYRRCSILLCSSEDEYAEPVNETEIVETLKVVDASSDTGMMESENVPLLHRFLKWPLWVFGPIILLVTGIIPTLWLPLSSIFAAANISGLLSLVGLDCIFNMGAMSFLLISDACAKIPGTVSEPESTRLHYQVPLLYKSWNILAGFVGLVIPLATFYLGYRGFLTPSIPVIDFAVVIAPYILLLVVQMVTEMLTWHWKSPAWIVVPVVYEGYRIVQLMRGLKLGIEIGAPDWVVVTIRGLVSWWVLVFGVQLMRIAWFTGYTINTDTSP</sequence>
<gene>
    <name evidence="2" type="ORF">ZOSMA_383G00070</name>
</gene>
<dbReference type="PANTHER" id="PTHR33918">
    <property type="entry name" value="OS01G0704200 PROTEIN"/>
    <property type="match status" value="1"/>
</dbReference>
<dbReference type="Proteomes" id="UP000036987">
    <property type="component" value="Unassembled WGS sequence"/>
</dbReference>
<keyword evidence="1" id="KW-1133">Transmembrane helix</keyword>
<comment type="caution">
    <text evidence="2">The sequence shown here is derived from an EMBL/GenBank/DDBJ whole genome shotgun (WGS) entry which is preliminary data.</text>
</comment>
<name>A0A0K9P510_ZOSMR</name>
<protein>
    <submittedName>
        <fullName evidence="2">Uncharacterized protein</fullName>
    </submittedName>
</protein>
<reference evidence="3" key="1">
    <citation type="journal article" date="2016" name="Nature">
        <title>The genome of the seagrass Zostera marina reveals angiosperm adaptation to the sea.</title>
        <authorList>
            <person name="Olsen J.L."/>
            <person name="Rouze P."/>
            <person name="Verhelst B."/>
            <person name="Lin Y.-C."/>
            <person name="Bayer T."/>
            <person name="Collen J."/>
            <person name="Dattolo E."/>
            <person name="De Paoli E."/>
            <person name="Dittami S."/>
            <person name="Maumus F."/>
            <person name="Michel G."/>
            <person name="Kersting A."/>
            <person name="Lauritano C."/>
            <person name="Lohaus R."/>
            <person name="Toepel M."/>
            <person name="Tonon T."/>
            <person name="Vanneste K."/>
            <person name="Amirebrahimi M."/>
            <person name="Brakel J."/>
            <person name="Bostroem C."/>
            <person name="Chovatia M."/>
            <person name="Grimwood J."/>
            <person name="Jenkins J.W."/>
            <person name="Jueterbock A."/>
            <person name="Mraz A."/>
            <person name="Stam W.T."/>
            <person name="Tice H."/>
            <person name="Bornberg-Bauer E."/>
            <person name="Green P.J."/>
            <person name="Pearson G.A."/>
            <person name="Procaccini G."/>
            <person name="Duarte C.M."/>
            <person name="Schmutz J."/>
            <person name="Reusch T.B.H."/>
            <person name="Van de Peer Y."/>
        </authorList>
    </citation>
    <scope>NUCLEOTIDE SEQUENCE [LARGE SCALE GENOMIC DNA]</scope>
    <source>
        <strain evidence="3">cv. Finnish</strain>
    </source>
</reference>
<proteinExistence type="predicted"/>
<keyword evidence="1" id="KW-0472">Membrane</keyword>
<feature type="transmembrane region" description="Helical" evidence="1">
    <location>
        <begin position="296"/>
        <end position="318"/>
    </location>
</feature>
<evidence type="ECO:0000313" key="2">
    <source>
        <dbReference type="EMBL" id="KMZ64089.1"/>
    </source>
</evidence>
<feature type="transmembrane region" description="Helical" evidence="1">
    <location>
        <begin position="145"/>
        <end position="165"/>
    </location>
</feature>
<accession>A0A0K9P510</accession>
<organism evidence="2 3">
    <name type="scientific">Zostera marina</name>
    <name type="common">Eelgrass</name>
    <dbReference type="NCBI Taxonomy" id="29655"/>
    <lineage>
        <taxon>Eukaryota</taxon>
        <taxon>Viridiplantae</taxon>
        <taxon>Streptophyta</taxon>
        <taxon>Embryophyta</taxon>
        <taxon>Tracheophyta</taxon>
        <taxon>Spermatophyta</taxon>
        <taxon>Magnoliopsida</taxon>
        <taxon>Liliopsida</taxon>
        <taxon>Zosteraceae</taxon>
        <taxon>Zostera</taxon>
    </lineage>
</organism>
<dbReference type="OrthoDB" id="733635at2759"/>
<feature type="transmembrane region" description="Helical" evidence="1">
    <location>
        <begin position="194"/>
        <end position="213"/>
    </location>
</feature>
<dbReference type="AlphaFoldDB" id="A0A0K9P510"/>
<dbReference type="PANTHER" id="PTHR33918:SF3">
    <property type="entry name" value="CYTOCHROME P450 FAMILY PROTEIN"/>
    <property type="match status" value="1"/>
</dbReference>
<feature type="transmembrane region" description="Helical" evidence="1">
    <location>
        <begin position="225"/>
        <end position="245"/>
    </location>
</feature>
<evidence type="ECO:0000313" key="3">
    <source>
        <dbReference type="Proteomes" id="UP000036987"/>
    </source>
</evidence>
<dbReference type="EMBL" id="LFYR01001183">
    <property type="protein sequence ID" value="KMZ64089.1"/>
    <property type="molecule type" value="Genomic_DNA"/>
</dbReference>
<feature type="transmembrane region" description="Helical" evidence="1">
    <location>
        <begin position="110"/>
        <end position="133"/>
    </location>
</feature>
<keyword evidence="1" id="KW-0812">Transmembrane</keyword>
<evidence type="ECO:0000256" key="1">
    <source>
        <dbReference type="SAM" id="Phobius"/>
    </source>
</evidence>
<dbReference type="OMA" id="LMRIAWF"/>
<keyword evidence="3" id="KW-1185">Reference proteome</keyword>